<protein>
    <submittedName>
        <fullName evidence="1">Uncharacterized protein</fullName>
    </submittedName>
</protein>
<evidence type="ECO:0000313" key="1">
    <source>
        <dbReference type="EMBL" id="DAF46015.1"/>
    </source>
</evidence>
<reference evidence="1" key="1">
    <citation type="journal article" date="2021" name="Proc. Natl. Acad. Sci. U.S.A.">
        <title>A Catalog of Tens of Thousands of Viruses from Human Metagenomes Reveals Hidden Associations with Chronic Diseases.</title>
        <authorList>
            <person name="Tisza M.J."/>
            <person name="Buck C.B."/>
        </authorList>
    </citation>
    <scope>NUCLEOTIDE SEQUENCE</scope>
    <source>
        <strain evidence="1">CthAo37</strain>
    </source>
</reference>
<accession>A0A8S5S5S3</accession>
<organism evidence="1">
    <name type="scientific">Myoviridae sp. cthAo37</name>
    <dbReference type="NCBI Taxonomy" id="2827701"/>
    <lineage>
        <taxon>Viruses</taxon>
        <taxon>Duplodnaviria</taxon>
        <taxon>Heunggongvirae</taxon>
        <taxon>Uroviricota</taxon>
        <taxon>Caudoviricetes</taxon>
    </lineage>
</organism>
<sequence length="107" mass="12131">MLDMDEIKSEIARLENGNITFSTVEKLAMLYIVQERNSPTPEPEPVEIQQMPKYAYAAAPEPPQSDFLEAVSKVPIDKALQVIDEHMEAIKLLYPKEYKAVINKILA</sequence>
<dbReference type="EMBL" id="BK032529">
    <property type="protein sequence ID" value="DAF46015.1"/>
    <property type="molecule type" value="Genomic_DNA"/>
</dbReference>
<name>A0A8S5S5S3_9CAUD</name>
<proteinExistence type="predicted"/>